<dbReference type="Pfam" id="PF13187">
    <property type="entry name" value="Fer4_9"/>
    <property type="match status" value="1"/>
</dbReference>
<protein>
    <recommendedName>
        <fullName evidence="6">Ferredoxin-type protein NapF</fullName>
    </recommendedName>
</protein>
<name>A0ABS6DDN0_9ENTR</name>
<feature type="binding site" evidence="6">
    <location>
        <position position="150"/>
    </location>
    <ligand>
        <name>[4Fe-4S] cluster</name>
        <dbReference type="ChEBI" id="CHEBI:49883"/>
        <label>3</label>
    </ligand>
</feature>
<keyword evidence="9" id="KW-1185">Reference proteome</keyword>
<comment type="similarity">
    <text evidence="6">Belongs to the NapF family.</text>
</comment>
<feature type="binding site" evidence="6">
    <location>
        <position position="74"/>
    </location>
    <ligand>
        <name>[4Fe-4S] cluster</name>
        <dbReference type="ChEBI" id="CHEBI:49883"/>
        <label>2</label>
    </ligand>
</feature>
<gene>
    <name evidence="6 8" type="primary">napF</name>
    <name evidence="8" type="ORF">KC222_04715</name>
</gene>
<feature type="binding site" evidence="6">
    <location>
        <position position="71"/>
    </location>
    <ligand>
        <name>[4Fe-4S] cluster</name>
        <dbReference type="ChEBI" id="CHEBI:49883"/>
        <label>2</label>
    </ligand>
</feature>
<evidence type="ECO:0000256" key="2">
    <source>
        <dbReference type="ARBA" id="ARBA00022723"/>
    </source>
</evidence>
<keyword evidence="1 6" id="KW-0004">4Fe-4S</keyword>
<feature type="binding site" evidence="6">
    <location>
        <position position="36"/>
    </location>
    <ligand>
        <name>[4Fe-4S] cluster</name>
        <dbReference type="ChEBI" id="CHEBI:49883"/>
        <label>1</label>
    </ligand>
</feature>
<sequence length="163" mass="17839">MAKLTRRGLLTGGWRNATPTIRPPWSGDESHFLLDCTRCDLCITSCGERVLRRGQSGYPEIDFTRGECTFCYACADACPQKLFATRETQPWSLSLRLADTCLAWHQVECRSCEDACEPQAIRFLPSIQGVSHPKLSLSACNGCGACVAGCPASAITLRPQDAH</sequence>
<feature type="binding site" evidence="6">
    <location>
        <position position="78"/>
    </location>
    <ligand>
        <name>[4Fe-4S] cluster</name>
        <dbReference type="ChEBI" id="CHEBI:49883"/>
        <label>2</label>
    </ligand>
</feature>
<evidence type="ECO:0000313" key="8">
    <source>
        <dbReference type="EMBL" id="MBU4681307.1"/>
    </source>
</evidence>
<keyword evidence="2 6" id="KW-0479">Metal-binding</keyword>
<feature type="binding site" evidence="6">
    <location>
        <position position="68"/>
    </location>
    <ligand>
        <name>[4Fe-4S] cluster</name>
        <dbReference type="ChEBI" id="CHEBI:49883"/>
        <label>2</label>
    </ligand>
</feature>
<dbReference type="InterPro" id="IPR004496">
    <property type="entry name" value="NapF"/>
</dbReference>
<dbReference type="InterPro" id="IPR017896">
    <property type="entry name" value="4Fe4S_Fe-S-bd"/>
</dbReference>
<feature type="binding site" evidence="6">
    <location>
        <position position="146"/>
    </location>
    <ligand>
        <name>[4Fe-4S] cluster</name>
        <dbReference type="ChEBI" id="CHEBI:49883"/>
        <label>3</label>
    </ligand>
</feature>
<dbReference type="CDD" id="cd10564">
    <property type="entry name" value="NapF_like"/>
    <property type="match status" value="1"/>
</dbReference>
<keyword evidence="3 6" id="KW-0677">Repeat</keyword>
<evidence type="ECO:0000256" key="6">
    <source>
        <dbReference type="HAMAP-Rule" id="MF_02201"/>
    </source>
</evidence>
<evidence type="ECO:0000313" key="9">
    <source>
        <dbReference type="Proteomes" id="UP000686327"/>
    </source>
</evidence>
<comment type="subcellular location">
    <subcellularLocation>
        <location evidence="6">Cytoplasm</location>
    </subcellularLocation>
</comment>
<reference evidence="9" key="1">
    <citation type="submission" date="2023-07" db="EMBL/GenBank/DDBJ databases">
        <title>Cedecea davisae an AmpC producer and its therapeutic implications.</title>
        <authorList>
            <person name="Notter J."/>
        </authorList>
    </citation>
    <scope>NUCLEOTIDE SEQUENCE [LARGE SCALE GENOMIC DNA]</scope>
    <source>
        <strain evidence="9">1</strain>
    </source>
</reference>
<keyword evidence="6" id="KW-0963">Cytoplasm</keyword>
<dbReference type="PANTHER" id="PTHR43687">
    <property type="entry name" value="ADENYLYLSULFATE REDUCTASE, BETA SUBUNIT"/>
    <property type="match status" value="1"/>
</dbReference>
<evidence type="ECO:0000256" key="4">
    <source>
        <dbReference type="ARBA" id="ARBA00023004"/>
    </source>
</evidence>
<feature type="binding site" evidence="6">
    <location>
        <position position="39"/>
    </location>
    <ligand>
        <name>[4Fe-4S] cluster</name>
        <dbReference type="ChEBI" id="CHEBI:49883"/>
        <label>1</label>
    </ligand>
</feature>
<dbReference type="EMBL" id="JAGRYU010000008">
    <property type="protein sequence ID" value="MBU4681307.1"/>
    <property type="molecule type" value="Genomic_DNA"/>
</dbReference>
<keyword evidence="4 6" id="KW-0408">Iron</keyword>
<dbReference type="PROSITE" id="PS51379">
    <property type="entry name" value="4FE4S_FER_2"/>
    <property type="match status" value="2"/>
</dbReference>
<keyword evidence="5 6" id="KW-0411">Iron-sulfur</keyword>
<dbReference type="RefSeq" id="WP_216374822.1">
    <property type="nucleotide sequence ID" value="NZ_JAGRYT010000012.1"/>
</dbReference>
<dbReference type="Pfam" id="PF12838">
    <property type="entry name" value="Fer4_7"/>
    <property type="match status" value="1"/>
</dbReference>
<dbReference type="PROSITE" id="PS00198">
    <property type="entry name" value="4FE4S_FER_1"/>
    <property type="match status" value="2"/>
</dbReference>
<comment type="caution">
    <text evidence="8">The sequence shown here is derived from an EMBL/GenBank/DDBJ whole genome shotgun (WGS) entry which is preliminary data.</text>
</comment>
<comment type="cofactor">
    <cofactor evidence="6">
        <name>[4Fe-4S] cluster</name>
        <dbReference type="ChEBI" id="CHEBI:49883"/>
    </cofactor>
</comment>
<feature type="domain" description="4Fe-4S ferredoxin-type" evidence="7">
    <location>
        <begin position="57"/>
        <end position="88"/>
    </location>
</feature>
<dbReference type="HAMAP" id="MF_02201">
    <property type="entry name" value="NapF"/>
    <property type="match status" value="1"/>
</dbReference>
<organism evidence="8 9">
    <name type="scientific">Cedecea davisae</name>
    <dbReference type="NCBI Taxonomy" id="158484"/>
    <lineage>
        <taxon>Bacteria</taxon>
        <taxon>Pseudomonadati</taxon>
        <taxon>Pseudomonadota</taxon>
        <taxon>Gammaproteobacteria</taxon>
        <taxon>Enterobacterales</taxon>
        <taxon>Enterobacteriaceae</taxon>
        <taxon>Cedecea</taxon>
    </lineage>
</organism>
<feature type="binding site" evidence="6">
    <location>
        <position position="140"/>
    </location>
    <ligand>
        <name>[4Fe-4S] cluster</name>
        <dbReference type="ChEBI" id="CHEBI:49883"/>
        <label>3</label>
    </ligand>
</feature>
<feature type="domain" description="4Fe-4S ferredoxin-type" evidence="7">
    <location>
        <begin position="131"/>
        <end position="160"/>
    </location>
</feature>
<evidence type="ECO:0000256" key="1">
    <source>
        <dbReference type="ARBA" id="ARBA00022485"/>
    </source>
</evidence>
<accession>A0ABS6DDN0</accession>
<evidence type="ECO:0000256" key="5">
    <source>
        <dbReference type="ARBA" id="ARBA00023014"/>
    </source>
</evidence>
<feature type="binding site" evidence="6">
    <location>
        <position position="46"/>
    </location>
    <ligand>
        <name>[4Fe-4S] cluster</name>
        <dbReference type="ChEBI" id="CHEBI:49883"/>
        <label>1</label>
    </ligand>
</feature>
<evidence type="ECO:0000259" key="7">
    <source>
        <dbReference type="PROSITE" id="PS51379"/>
    </source>
</evidence>
<evidence type="ECO:0000256" key="3">
    <source>
        <dbReference type="ARBA" id="ARBA00022737"/>
    </source>
</evidence>
<comment type="function">
    <text evidence="6">Could be involved in the maturation of NapA, the catalytic subunit of the periplasmic nitrate reductase, before its export into the periplasm.</text>
</comment>
<dbReference type="PANTHER" id="PTHR43687:SF1">
    <property type="entry name" value="FERREDOXIN III"/>
    <property type="match status" value="1"/>
</dbReference>
<feature type="binding site" evidence="6">
    <location>
        <position position="42"/>
    </location>
    <ligand>
        <name>[4Fe-4S] cluster</name>
        <dbReference type="ChEBI" id="CHEBI:49883"/>
        <label>1</label>
    </ligand>
</feature>
<dbReference type="Proteomes" id="UP000686327">
    <property type="component" value="Unassembled WGS sequence"/>
</dbReference>
<comment type="subunit">
    <text evidence="6">Interacts with the cytoplasmic NapA precursor.</text>
</comment>
<dbReference type="NCBIfam" id="TIGR00402">
    <property type="entry name" value="napF"/>
    <property type="match status" value="1"/>
</dbReference>
<feature type="binding site" evidence="6">
    <location>
        <position position="143"/>
    </location>
    <ligand>
        <name>[4Fe-4S] cluster</name>
        <dbReference type="ChEBI" id="CHEBI:49883"/>
        <label>3</label>
    </ligand>
</feature>
<dbReference type="InterPro" id="IPR050572">
    <property type="entry name" value="Fe-S_Ferredoxin"/>
</dbReference>
<dbReference type="InterPro" id="IPR017900">
    <property type="entry name" value="4Fe4S_Fe_S_CS"/>
</dbReference>
<proteinExistence type="inferred from homology"/>